<evidence type="ECO:0008006" key="6">
    <source>
        <dbReference type="Google" id="ProtNLM"/>
    </source>
</evidence>
<dbReference type="AlphaFoldDB" id="M7SQ05"/>
<evidence type="ECO:0000256" key="1">
    <source>
        <dbReference type="ARBA" id="ARBA00022737"/>
    </source>
</evidence>
<dbReference type="Pfam" id="PF24883">
    <property type="entry name" value="NPHP3_N"/>
    <property type="match status" value="1"/>
</dbReference>
<dbReference type="Proteomes" id="UP000012174">
    <property type="component" value="Unassembled WGS sequence"/>
</dbReference>
<dbReference type="PANTHER" id="PTHR10039">
    <property type="entry name" value="AMELOGENIN"/>
    <property type="match status" value="1"/>
</dbReference>
<dbReference type="OMA" id="FWRNGSK"/>
<evidence type="ECO:0000313" key="5">
    <source>
        <dbReference type="Proteomes" id="UP000012174"/>
    </source>
</evidence>
<dbReference type="InterPro" id="IPR056884">
    <property type="entry name" value="NPHP3-like_N"/>
</dbReference>
<dbReference type="Pfam" id="PF25053">
    <property type="entry name" value="DUF7791"/>
    <property type="match status" value="1"/>
</dbReference>
<gene>
    <name evidence="4" type="ORF">UCREL1_4446</name>
</gene>
<proteinExistence type="predicted"/>
<evidence type="ECO:0000259" key="3">
    <source>
        <dbReference type="Pfam" id="PF25053"/>
    </source>
</evidence>
<keyword evidence="5" id="KW-1185">Reference proteome</keyword>
<dbReference type="KEGG" id="ela:UCREL1_4446"/>
<dbReference type="eggNOG" id="ENOG502SMA9">
    <property type="taxonomic scope" value="Eukaryota"/>
</dbReference>
<sequence>MDPVIAISVVSGILTFVDHAAKILKLAWTLYNSVEGSSEETEVRLKLAQSMSDQSKRIIPANQPVLTEEDQAIVTLAQECNKLSNDITKELRKLKPKRRRSKTQSVLAALKTPLADPKISDLEKQLQRCRDQLHFHITSLSSENLKDLLTVSKKDGARLTQLEVSVNQLRQALQDINSKEVQTISDYALGHLKHLLSLGEAALNEVAQDRILRGIKAGFEDMHYRYQSIDRPFGDTFEWIFDLGGRSAEAAKFTKWLSSGDGIFHICGKLGSGKSTLMKKLCGHNRTRAELKKWAYAKGDRELIMSNFFFYALGSASRQRSLMGLFRTLLYHILAANPGLTKDLFPAQWTRALSRPSIHSTCEVFDDDIKQAYERLTNQNDGDAISKYCFVFFIDGLDEYQITTSVDRREMVHYLLELSNGVSGNFKICVSSRIENPFMDMFSENSRICIHTLTKPDTDNYVQGNLQDLGPPEERQQLSLAITEKAEGVFLWVVLVVQRIRRQSDNGARFSRLLTEIKSLPTEMDELFRRIVDTLGARDRLLFSYIVLILRYLETMPQQMSKYLWLNLDDFYFLEDYEANPYFAESPEFPKEHTETAQERQTRAKRQLRGSCGGLLETILQRDGEESKRLIFIHRSVADFFQQENVRREILDESFDKLEVLSQLKLANMKQFWQDEVRTGILKNDDDWTKEEMILQRHSNMSRHHSYDIYEHVHQPRLY</sequence>
<feature type="domain" description="DUF7791" evidence="3">
    <location>
        <begin position="558"/>
        <end position="674"/>
    </location>
</feature>
<organism evidence="4 5">
    <name type="scientific">Eutypa lata (strain UCR-EL1)</name>
    <name type="common">Grapevine dieback disease fungus</name>
    <name type="synonym">Eutypa armeniacae</name>
    <dbReference type="NCBI Taxonomy" id="1287681"/>
    <lineage>
        <taxon>Eukaryota</taxon>
        <taxon>Fungi</taxon>
        <taxon>Dikarya</taxon>
        <taxon>Ascomycota</taxon>
        <taxon>Pezizomycotina</taxon>
        <taxon>Sordariomycetes</taxon>
        <taxon>Xylariomycetidae</taxon>
        <taxon>Xylariales</taxon>
        <taxon>Diatrypaceae</taxon>
        <taxon>Eutypa</taxon>
    </lineage>
</organism>
<dbReference type="HOGENOM" id="CLU_002341_5_0_1"/>
<keyword evidence="1" id="KW-0677">Repeat</keyword>
<evidence type="ECO:0000259" key="2">
    <source>
        <dbReference type="Pfam" id="PF24883"/>
    </source>
</evidence>
<dbReference type="InterPro" id="IPR027417">
    <property type="entry name" value="P-loop_NTPase"/>
</dbReference>
<protein>
    <recommendedName>
        <fullName evidence="6">NACHT domain-containing protein</fullName>
    </recommendedName>
</protein>
<dbReference type="EMBL" id="KB706225">
    <property type="protein sequence ID" value="EMR68529.1"/>
    <property type="molecule type" value="Genomic_DNA"/>
</dbReference>
<evidence type="ECO:0000313" key="4">
    <source>
        <dbReference type="EMBL" id="EMR68529.1"/>
    </source>
</evidence>
<name>M7SQ05_EUTLA</name>
<accession>M7SQ05</accession>
<dbReference type="OrthoDB" id="443402at2759"/>
<dbReference type="SUPFAM" id="SSF52540">
    <property type="entry name" value="P-loop containing nucleoside triphosphate hydrolases"/>
    <property type="match status" value="1"/>
</dbReference>
<dbReference type="Gene3D" id="3.40.50.300">
    <property type="entry name" value="P-loop containing nucleotide triphosphate hydrolases"/>
    <property type="match status" value="1"/>
</dbReference>
<reference evidence="5" key="1">
    <citation type="journal article" date="2013" name="Genome Announc.">
        <title>Draft genome sequence of the grapevine dieback fungus Eutypa lata UCR-EL1.</title>
        <authorList>
            <person name="Blanco-Ulate B."/>
            <person name="Rolshausen P.E."/>
            <person name="Cantu D."/>
        </authorList>
    </citation>
    <scope>NUCLEOTIDE SEQUENCE [LARGE SCALE GENOMIC DNA]</scope>
    <source>
        <strain evidence="5">UCR-EL1</strain>
    </source>
</reference>
<dbReference type="PANTHER" id="PTHR10039:SF5">
    <property type="entry name" value="NACHT DOMAIN-CONTAINING PROTEIN"/>
    <property type="match status" value="1"/>
</dbReference>
<dbReference type="InterPro" id="IPR056693">
    <property type="entry name" value="DUF7791"/>
</dbReference>
<feature type="domain" description="Nephrocystin 3-like N-terminal" evidence="2">
    <location>
        <begin position="249"/>
        <end position="433"/>
    </location>
</feature>